<dbReference type="AlphaFoldDB" id="A0AAV0L426"/>
<dbReference type="Proteomes" id="UP001154282">
    <property type="component" value="Unassembled WGS sequence"/>
</dbReference>
<name>A0AAV0L426_9ROSI</name>
<feature type="region of interest" description="Disordered" evidence="1">
    <location>
        <begin position="1"/>
        <end position="22"/>
    </location>
</feature>
<evidence type="ECO:0000313" key="2">
    <source>
        <dbReference type="EMBL" id="CAI0429207.1"/>
    </source>
</evidence>
<organism evidence="2 3">
    <name type="scientific">Linum tenue</name>
    <dbReference type="NCBI Taxonomy" id="586396"/>
    <lineage>
        <taxon>Eukaryota</taxon>
        <taxon>Viridiplantae</taxon>
        <taxon>Streptophyta</taxon>
        <taxon>Embryophyta</taxon>
        <taxon>Tracheophyta</taxon>
        <taxon>Spermatophyta</taxon>
        <taxon>Magnoliopsida</taxon>
        <taxon>eudicotyledons</taxon>
        <taxon>Gunneridae</taxon>
        <taxon>Pentapetalae</taxon>
        <taxon>rosids</taxon>
        <taxon>fabids</taxon>
        <taxon>Malpighiales</taxon>
        <taxon>Linaceae</taxon>
        <taxon>Linum</taxon>
    </lineage>
</organism>
<protein>
    <submittedName>
        <fullName evidence="2">Uncharacterized protein</fullName>
    </submittedName>
</protein>
<reference evidence="2" key="1">
    <citation type="submission" date="2022-08" db="EMBL/GenBank/DDBJ databases">
        <authorList>
            <person name="Gutierrez-Valencia J."/>
        </authorList>
    </citation>
    <scope>NUCLEOTIDE SEQUENCE</scope>
</reference>
<feature type="non-terminal residue" evidence="2">
    <location>
        <position position="84"/>
    </location>
</feature>
<feature type="non-terminal residue" evidence="2">
    <location>
        <position position="1"/>
    </location>
</feature>
<evidence type="ECO:0000256" key="1">
    <source>
        <dbReference type="SAM" id="MobiDB-lite"/>
    </source>
</evidence>
<gene>
    <name evidence="2" type="ORF">LITE_LOCUS22024</name>
</gene>
<keyword evidence="3" id="KW-1185">Reference proteome</keyword>
<proteinExistence type="predicted"/>
<dbReference type="EMBL" id="CAMGYJ010000006">
    <property type="protein sequence ID" value="CAI0429207.1"/>
    <property type="molecule type" value="Genomic_DNA"/>
</dbReference>
<evidence type="ECO:0000313" key="3">
    <source>
        <dbReference type="Proteomes" id="UP001154282"/>
    </source>
</evidence>
<accession>A0AAV0L426</accession>
<sequence>LDSPKKTQSRLGLRRRREGQARVSEHLEVVWSSQDQNTGRRPQEHGRVPGRAFTAEALHMCPAQALKHGRDHFKTRPCPHQNTP</sequence>
<comment type="caution">
    <text evidence="2">The sequence shown here is derived from an EMBL/GenBank/DDBJ whole genome shotgun (WGS) entry which is preliminary data.</text>
</comment>